<evidence type="ECO:0000256" key="1">
    <source>
        <dbReference type="ARBA" id="ARBA00022491"/>
    </source>
</evidence>
<dbReference type="InterPro" id="IPR000843">
    <property type="entry name" value="HTH_LacI"/>
</dbReference>
<dbReference type="GO" id="GO:0000976">
    <property type="term" value="F:transcription cis-regulatory region binding"/>
    <property type="evidence" value="ECO:0007669"/>
    <property type="project" value="TreeGrafter"/>
</dbReference>
<dbReference type="Pfam" id="PF00356">
    <property type="entry name" value="LacI"/>
    <property type="match status" value="1"/>
</dbReference>
<dbReference type="PANTHER" id="PTHR30146">
    <property type="entry name" value="LACI-RELATED TRANSCRIPTIONAL REPRESSOR"/>
    <property type="match status" value="1"/>
</dbReference>
<evidence type="ECO:0000256" key="4">
    <source>
        <dbReference type="ARBA" id="ARBA00023163"/>
    </source>
</evidence>
<dbReference type="CDD" id="cd01392">
    <property type="entry name" value="HTH_LacI"/>
    <property type="match status" value="1"/>
</dbReference>
<dbReference type="PROSITE" id="PS50932">
    <property type="entry name" value="HTH_LACI_2"/>
    <property type="match status" value="1"/>
</dbReference>
<evidence type="ECO:0000256" key="5">
    <source>
        <dbReference type="SAM" id="MobiDB-lite"/>
    </source>
</evidence>
<keyword evidence="2" id="KW-0805">Transcription regulation</keyword>
<dbReference type="InterPro" id="IPR028082">
    <property type="entry name" value="Peripla_BP_I"/>
</dbReference>
<sequence length="337" mass="37212">MTNNDESIKSGKATASDVAKAAGVSKWTVSRAFTEGSSISEKSRRKVRDAAEKLGYKPNLLARSLSKKQTNIIGIVIDEMKNPHCLMLLDEATKQLQNRGCIALLINLSGVNDADVLSLADQLQVDGILFLGTVLSENVISMAENLHHVPLVQVGRNSELVTFDRIYNNGYDAGKEIARLMIPQGFTRYGYMKGPDAPSNHLFRMQGFRDGLAEYDKKLSVMLVAGHYDRHSAANEYARYIETTPATERIDALFCENDILALGVMDQQMELGLPPLGIAGFDDIDESGSVTRQLTTVSQRVDRLIHEALNRLLDSTASVEDTWSTGEIKVRQSHLKK</sequence>
<dbReference type="EMBL" id="JPKR02000005">
    <property type="protein sequence ID" value="KGD70402.1"/>
    <property type="molecule type" value="Genomic_DNA"/>
</dbReference>
<name>A0A095T0X3_9GAMM</name>
<feature type="region of interest" description="Disordered" evidence="5">
    <location>
        <begin position="1"/>
        <end position="24"/>
    </location>
</feature>
<evidence type="ECO:0000256" key="2">
    <source>
        <dbReference type="ARBA" id="ARBA00023015"/>
    </source>
</evidence>
<keyword evidence="1" id="KW-0678">Repressor</keyword>
<gene>
    <name evidence="7" type="ORF">HA49_21025</name>
</gene>
<comment type="caution">
    <text evidence="7">The sequence shown here is derived from an EMBL/GenBank/DDBJ whole genome shotgun (WGS) entry which is preliminary data.</text>
</comment>
<reference evidence="7" key="1">
    <citation type="submission" date="2014-12" db="EMBL/GenBank/DDBJ databases">
        <title>The draft genome of the Tatumella morbirosei type strain, LMG23360T isolated from pineapple rot.</title>
        <authorList>
            <person name="Smits T.H."/>
            <person name="Palmer M."/>
            <person name="Venter S.N."/>
            <person name="Duffy B."/>
            <person name="Steenkamp E.T."/>
            <person name="Chan W.Y."/>
            <person name="Coutinho T.A."/>
            <person name="Coetzee M.P."/>
            <person name="De Maayer P."/>
        </authorList>
    </citation>
    <scope>NUCLEOTIDE SEQUENCE [LARGE SCALE GENOMIC DNA]</scope>
    <source>
        <strain evidence="7">LMG 23360</strain>
    </source>
</reference>
<dbReference type="Gene3D" id="3.40.50.2300">
    <property type="match status" value="2"/>
</dbReference>
<dbReference type="SUPFAM" id="SSF53822">
    <property type="entry name" value="Periplasmic binding protein-like I"/>
    <property type="match status" value="1"/>
</dbReference>
<protein>
    <submittedName>
        <fullName evidence="7">LacI family transcriptional regulator</fullName>
    </submittedName>
</protein>
<dbReference type="GO" id="GO:0003700">
    <property type="term" value="F:DNA-binding transcription factor activity"/>
    <property type="evidence" value="ECO:0007669"/>
    <property type="project" value="TreeGrafter"/>
</dbReference>
<proteinExistence type="predicted"/>
<dbReference type="InterPro" id="IPR010982">
    <property type="entry name" value="Lambda_DNA-bd_dom_sf"/>
</dbReference>
<keyword evidence="3" id="KW-0238">DNA-binding</keyword>
<dbReference type="InterPro" id="IPR046335">
    <property type="entry name" value="LacI/GalR-like_sensor"/>
</dbReference>
<dbReference type="Pfam" id="PF13377">
    <property type="entry name" value="Peripla_BP_3"/>
    <property type="match status" value="1"/>
</dbReference>
<organism evidence="7 8">
    <name type="scientific">Tatumella morbirosei</name>
    <dbReference type="NCBI Taxonomy" id="642227"/>
    <lineage>
        <taxon>Bacteria</taxon>
        <taxon>Pseudomonadati</taxon>
        <taxon>Pseudomonadota</taxon>
        <taxon>Gammaproteobacteria</taxon>
        <taxon>Enterobacterales</taxon>
        <taxon>Erwiniaceae</taxon>
        <taxon>Tatumella</taxon>
    </lineage>
</organism>
<dbReference type="eggNOG" id="COG1609">
    <property type="taxonomic scope" value="Bacteria"/>
</dbReference>
<dbReference type="STRING" id="642227.HA49_21025"/>
<evidence type="ECO:0000313" key="7">
    <source>
        <dbReference type="EMBL" id="KGD70402.1"/>
    </source>
</evidence>
<accession>A0A095T0X3</accession>
<dbReference type="Gene3D" id="1.10.260.40">
    <property type="entry name" value="lambda repressor-like DNA-binding domains"/>
    <property type="match status" value="1"/>
</dbReference>
<dbReference type="Proteomes" id="UP000029577">
    <property type="component" value="Unassembled WGS sequence"/>
</dbReference>
<evidence type="ECO:0000313" key="8">
    <source>
        <dbReference type="Proteomes" id="UP000029577"/>
    </source>
</evidence>
<dbReference type="SUPFAM" id="SSF47413">
    <property type="entry name" value="lambda repressor-like DNA-binding domains"/>
    <property type="match status" value="1"/>
</dbReference>
<evidence type="ECO:0000259" key="6">
    <source>
        <dbReference type="PROSITE" id="PS50932"/>
    </source>
</evidence>
<keyword evidence="4" id="KW-0804">Transcription</keyword>
<dbReference type="PANTHER" id="PTHR30146:SF95">
    <property type="entry name" value="RIBOSE OPERON REPRESSOR"/>
    <property type="match status" value="1"/>
</dbReference>
<dbReference type="SMART" id="SM00354">
    <property type="entry name" value="HTH_LACI"/>
    <property type="match status" value="1"/>
</dbReference>
<feature type="domain" description="HTH lacI-type" evidence="6">
    <location>
        <begin position="13"/>
        <end position="67"/>
    </location>
</feature>
<keyword evidence="8" id="KW-1185">Reference proteome</keyword>
<dbReference type="AlphaFoldDB" id="A0A095T0X3"/>
<dbReference type="OrthoDB" id="6619319at2"/>
<evidence type="ECO:0000256" key="3">
    <source>
        <dbReference type="ARBA" id="ARBA00023125"/>
    </source>
</evidence>